<dbReference type="AlphaFoldDB" id="A0AAN6MZU6"/>
<sequence>MGNKNPPDERVVYLALKNVFKGSNAEVRQPKAIRKLIVQHQSQHDIADLSTFSAKLRFPEVFDVSPAQSAERKASEVKAARNEADAIRDAVQGRQTAVRKVLKVSAAVGTESVETCRDPKLPTDKRPCHIPSLFPHQLLTKVQDILEQACFDFGRQAMPDILRKNGWDCPEAAELNLWTAEFQQQQSEFADKQGGAGKPLDKLFRSVADIRHAAVHRIRVSARGIEQFILDAESLATLLGDAVRLKSLTDLRRGTQLAIEELERNKHLSEIRKNIAIQRAELARLEEVVVAEMIKEDGEYQTFAGTNLKQVILASGTFYLPPQRMI</sequence>
<organism evidence="2 3">
    <name type="scientific">Diplogelasinospora grovesii</name>
    <dbReference type="NCBI Taxonomy" id="303347"/>
    <lineage>
        <taxon>Eukaryota</taxon>
        <taxon>Fungi</taxon>
        <taxon>Dikarya</taxon>
        <taxon>Ascomycota</taxon>
        <taxon>Pezizomycotina</taxon>
        <taxon>Sordariomycetes</taxon>
        <taxon>Sordariomycetidae</taxon>
        <taxon>Sordariales</taxon>
        <taxon>Diplogelasinosporaceae</taxon>
        <taxon>Diplogelasinospora</taxon>
    </lineage>
</organism>
<gene>
    <name evidence="2" type="ORF">QBC46DRAFT_461632</name>
</gene>
<accession>A0AAN6MZU6</accession>
<keyword evidence="1" id="KW-0175">Coiled coil</keyword>
<feature type="coiled-coil region" evidence="1">
    <location>
        <begin position="245"/>
        <end position="288"/>
    </location>
</feature>
<keyword evidence="3" id="KW-1185">Reference proteome</keyword>
<proteinExistence type="predicted"/>
<reference evidence="3" key="1">
    <citation type="journal article" date="2023" name="Mol. Phylogenet. Evol.">
        <title>Genome-scale phylogeny and comparative genomics of the fungal order Sordariales.</title>
        <authorList>
            <person name="Hensen N."/>
            <person name="Bonometti L."/>
            <person name="Westerberg I."/>
            <person name="Brannstrom I.O."/>
            <person name="Guillou S."/>
            <person name="Cros-Aarteil S."/>
            <person name="Calhoun S."/>
            <person name="Haridas S."/>
            <person name="Kuo A."/>
            <person name="Mondo S."/>
            <person name="Pangilinan J."/>
            <person name="Riley R."/>
            <person name="LaButti K."/>
            <person name="Andreopoulos B."/>
            <person name="Lipzen A."/>
            <person name="Chen C."/>
            <person name="Yan M."/>
            <person name="Daum C."/>
            <person name="Ng V."/>
            <person name="Clum A."/>
            <person name="Steindorff A."/>
            <person name="Ohm R.A."/>
            <person name="Martin F."/>
            <person name="Silar P."/>
            <person name="Natvig D.O."/>
            <person name="Lalanne C."/>
            <person name="Gautier V."/>
            <person name="Ament-Velasquez S.L."/>
            <person name="Kruys A."/>
            <person name="Hutchinson M.I."/>
            <person name="Powell A.J."/>
            <person name="Barry K."/>
            <person name="Miller A.N."/>
            <person name="Grigoriev I.V."/>
            <person name="Debuchy R."/>
            <person name="Gladieux P."/>
            <person name="Hiltunen Thoren M."/>
            <person name="Johannesson H."/>
        </authorList>
    </citation>
    <scope>NUCLEOTIDE SEQUENCE [LARGE SCALE GENOMIC DNA]</scope>
    <source>
        <strain evidence="3">CBS 340.73</strain>
    </source>
</reference>
<evidence type="ECO:0000256" key="1">
    <source>
        <dbReference type="SAM" id="Coils"/>
    </source>
</evidence>
<dbReference type="EMBL" id="MU853892">
    <property type="protein sequence ID" value="KAK3936165.1"/>
    <property type="molecule type" value="Genomic_DNA"/>
</dbReference>
<protein>
    <submittedName>
        <fullName evidence="2">Uncharacterized protein</fullName>
    </submittedName>
</protein>
<name>A0AAN6MZU6_9PEZI</name>
<comment type="caution">
    <text evidence="2">The sequence shown here is derived from an EMBL/GenBank/DDBJ whole genome shotgun (WGS) entry which is preliminary data.</text>
</comment>
<evidence type="ECO:0000313" key="3">
    <source>
        <dbReference type="Proteomes" id="UP001303473"/>
    </source>
</evidence>
<evidence type="ECO:0000313" key="2">
    <source>
        <dbReference type="EMBL" id="KAK3936165.1"/>
    </source>
</evidence>
<dbReference type="Proteomes" id="UP001303473">
    <property type="component" value="Unassembled WGS sequence"/>
</dbReference>